<dbReference type="InterPro" id="IPR003817">
    <property type="entry name" value="PS_Dcarbxylase"/>
</dbReference>
<sequence>MTSLHATNVKQVEALPGHPDTLPDASHEHFIGALDKLVDQTDPTQGEGTHDVSQTIHAPSHAVPSHPWLGKFIPGLETLASKYHVGNFVVMRGTGEKFFESMPIYARIGMHLLFYGKLETELLRRGIVEAQLREQSIKEGIVFDSPSSVSSIPSFIQTYSIQTDELLVQEIPNGYKCFNEFFYRKLKPDARPVQHAEDPSGFCSAADCRLTVFQTIDNARKFWIKGKHFTVPTLLNTSVAPPAGASIPDVATFENASIAIFRLAPADYHRFHSPADVIVGDVVHIPGQYYTVNPQAVNEAGFDVFTANTRSVLYLTHAETGKPIAFVAVGALLVGSINWTVKKGDKVKRGEELGYFAYGGSTVITLFPQGMIKFDEDLVKTSHESLETLMKVGYSLGTKP</sequence>
<evidence type="ECO:0000256" key="8">
    <source>
        <dbReference type="ARBA" id="ARBA00023239"/>
    </source>
</evidence>
<evidence type="ECO:0000256" key="3">
    <source>
        <dbReference type="ARBA" id="ARBA00012243"/>
    </source>
</evidence>
<dbReference type="NCBIfam" id="TIGR00163">
    <property type="entry name" value="PS_decarb"/>
    <property type="match status" value="1"/>
</dbReference>
<keyword evidence="14" id="KW-1185">Reference proteome</keyword>
<evidence type="ECO:0000256" key="6">
    <source>
        <dbReference type="ARBA" id="ARBA00023098"/>
    </source>
</evidence>
<dbReference type="UniPathway" id="UPA00558"/>
<dbReference type="AlphaFoldDB" id="A0A0C9TZ07"/>
<evidence type="ECO:0000256" key="10">
    <source>
        <dbReference type="ARBA" id="ARBA00023317"/>
    </source>
</evidence>
<comment type="cofactor">
    <cofactor evidence="1">
        <name>pyruvate</name>
        <dbReference type="ChEBI" id="CHEBI:15361"/>
    </cofactor>
</comment>
<keyword evidence="12" id="KW-1133">Transmembrane helix</keyword>
<keyword evidence="12" id="KW-0812">Transmembrane</keyword>
<proteinExistence type="predicted"/>
<evidence type="ECO:0000256" key="1">
    <source>
        <dbReference type="ARBA" id="ARBA00001928"/>
    </source>
</evidence>
<keyword evidence="4" id="KW-0444">Lipid biosynthesis</keyword>
<dbReference type="Proteomes" id="UP000054279">
    <property type="component" value="Unassembled WGS sequence"/>
</dbReference>
<keyword evidence="9" id="KW-1208">Phospholipid metabolism</keyword>
<dbReference type="OrthoDB" id="5973539at2759"/>
<evidence type="ECO:0000256" key="11">
    <source>
        <dbReference type="ARBA" id="ARBA00024326"/>
    </source>
</evidence>
<feature type="transmembrane region" description="Helical" evidence="12">
    <location>
        <begin position="323"/>
        <end position="341"/>
    </location>
</feature>
<keyword evidence="10" id="KW-0670">Pyruvate</keyword>
<keyword evidence="7" id="KW-0594">Phospholipid biosynthesis</keyword>
<feature type="transmembrane region" description="Helical" evidence="12">
    <location>
        <begin position="353"/>
        <end position="372"/>
    </location>
</feature>
<keyword evidence="6" id="KW-0443">Lipid metabolism</keyword>
<dbReference type="GO" id="GO:0006646">
    <property type="term" value="P:phosphatidylethanolamine biosynthetic process"/>
    <property type="evidence" value="ECO:0007669"/>
    <property type="project" value="UniProtKB-UniPathway"/>
</dbReference>
<evidence type="ECO:0000256" key="9">
    <source>
        <dbReference type="ARBA" id="ARBA00023264"/>
    </source>
</evidence>
<gene>
    <name evidence="13" type="ORF">M422DRAFT_215980</name>
</gene>
<dbReference type="GO" id="GO:0004609">
    <property type="term" value="F:phosphatidylserine decarboxylase activity"/>
    <property type="evidence" value="ECO:0007669"/>
    <property type="project" value="UniProtKB-EC"/>
</dbReference>
<dbReference type="EMBL" id="KN837347">
    <property type="protein sequence ID" value="KIJ27069.1"/>
    <property type="molecule type" value="Genomic_DNA"/>
</dbReference>
<dbReference type="PANTHER" id="PTHR10067">
    <property type="entry name" value="PHOSPHATIDYLSERINE DECARBOXYLASE"/>
    <property type="match status" value="1"/>
</dbReference>
<keyword evidence="5" id="KW-0210">Decarboxylase</keyword>
<evidence type="ECO:0000256" key="4">
    <source>
        <dbReference type="ARBA" id="ARBA00022516"/>
    </source>
</evidence>
<accession>A0A0C9TZ07</accession>
<organism evidence="13 14">
    <name type="scientific">Sphaerobolus stellatus (strain SS14)</name>
    <dbReference type="NCBI Taxonomy" id="990650"/>
    <lineage>
        <taxon>Eukaryota</taxon>
        <taxon>Fungi</taxon>
        <taxon>Dikarya</taxon>
        <taxon>Basidiomycota</taxon>
        <taxon>Agaricomycotina</taxon>
        <taxon>Agaricomycetes</taxon>
        <taxon>Phallomycetidae</taxon>
        <taxon>Geastrales</taxon>
        <taxon>Sphaerobolaceae</taxon>
        <taxon>Sphaerobolus</taxon>
    </lineage>
</organism>
<dbReference type="EC" id="4.1.1.65" evidence="3"/>
<dbReference type="PANTHER" id="PTHR10067:SF17">
    <property type="entry name" value="PHOSPHATIDYLSERINE DECARBOXYLASE PROENZYME 2"/>
    <property type="match status" value="1"/>
</dbReference>
<name>A0A0C9TZ07_SPHS4</name>
<reference evidence="13 14" key="1">
    <citation type="submission" date="2014-06" db="EMBL/GenBank/DDBJ databases">
        <title>Evolutionary Origins and Diversification of the Mycorrhizal Mutualists.</title>
        <authorList>
            <consortium name="DOE Joint Genome Institute"/>
            <consortium name="Mycorrhizal Genomics Consortium"/>
            <person name="Kohler A."/>
            <person name="Kuo A."/>
            <person name="Nagy L.G."/>
            <person name="Floudas D."/>
            <person name="Copeland A."/>
            <person name="Barry K.W."/>
            <person name="Cichocki N."/>
            <person name="Veneault-Fourrey C."/>
            <person name="LaButti K."/>
            <person name="Lindquist E.A."/>
            <person name="Lipzen A."/>
            <person name="Lundell T."/>
            <person name="Morin E."/>
            <person name="Murat C."/>
            <person name="Riley R."/>
            <person name="Ohm R."/>
            <person name="Sun H."/>
            <person name="Tunlid A."/>
            <person name="Henrissat B."/>
            <person name="Grigoriev I.V."/>
            <person name="Hibbett D.S."/>
            <person name="Martin F."/>
        </authorList>
    </citation>
    <scope>NUCLEOTIDE SEQUENCE [LARGE SCALE GENOMIC DNA]</scope>
    <source>
        <strain evidence="13 14">SS14</strain>
    </source>
</reference>
<comment type="pathway">
    <text evidence="2">Lipid metabolism.</text>
</comment>
<evidence type="ECO:0000256" key="2">
    <source>
        <dbReference type="ARBA" id="ARBA00005189"/>
    </source>
</evidence>
<evidence type="ECO:0000256" key="7">
    <source>
        <dbReference type="ARBA" id="ARBA00023209"/>
    </source>
</evidence>
<evidence type="ECO:0000313" key="13">
    <source>
        <dbReference type="EMBL" id="KIJ27069.1"/>
    </source>
</evidence>
<evidence type="ECO:0000313" key="14">
    <source>
        <dbReference type="Proteomes" id="UP000054279"/>
    </source>
</evidence>
<evidence type="ECO:0000256" key="12">
    <source>
        <dbReference type="SAM" id="Phobius"/>
    </source>
</evidence>
<dbReference type="HOGENOM" id="CLU_029061_2_1_1"/>
<dbReference type="InterPro" id="IPR033177">
    <property type="entry name" value="PSD-B"/>
</dbReference>
<dbReference type="Pfam" id="PF02666">
    <property type="entry name" value="PS_Dcarbxylase"/>
    <property type="match status" value="1"/>
</dbReference>
<evidence type="ECO:0000256" key="5">
    <source>
        <dbReference type="ARBA" id="ARBA00022793"/>
    </source>
</evidence>
<comment type="pathway">
    <text evidence="11">Phospholipid metabolism; phosphatidylethanolamine biosynthesis.</text>
</comment>
<keyword evidence="8" id="KW-0456">Lyase</keyword>
<protein>
    <recommendedName>
        <fullName evidence="3">phosphatidylserine decarboxylase</fullName>
        <ecNumber evidence="3">4.1.1.65</ecNumber>
    </recommendedName>
</protein>
<keyword evidence="12" id="KW-0472">Membrane</keyword>